<dbReference type="EMBL" id="JAKJXP020000097">
    <property type="protein sequence ID" value="KAK7746552.1"/>
    <property type="molecule type" value="Genomic_DNA"/>
</dbReference>
<gene>
    <name evidence="5" type="ORF">SLS62_009349</name>
</gene>
<evidence type="ECO:0000259" key="3">
    <source>
        <dbReference type="PROSITE" id="PS50089"/>
    </source>
</evidence>
<sequence length="316" mass="35856">MSPLPASSIPSAPYTLRSRSSQKRKLPDNFETPSHHRNASKAETTADDGHNGHNGHDKKQEAPKAQGEGGTRATRREKRQVDEKRLKRFRPKPPQQFTIIYDRATSQRFYILSRTRLGTNESPEETIQMTGSTGNIYHVRIARLPTCTCPHSQKGNQCKHIIYVMSRVLRARFDLVYQLALLASELREIFSHAPPIEISDGNSDQQQEIDKNRKEVDGDCPICFTPFEGSDNTVYCRAQCGQNLHEECFQMWAATKRTSVRDKVTCPMCRAPWEGDNDVVKKIQNTGIVGEEGCYNLLRRASSRPAILWSLVSNLR</sequence>
<feature type="region of interest" description="Disordered" evidence="2">
    <location>
        <begin position="1"/>
        <end position="94"/>
    </location>
</feature>
<dbReference type="InterPro" id="IPR039903">
    <property type="entry name" value="Zswim2"/>
</dbReference>
<dbReference type="Proteomes" id="UP001320420">
    <property type="component" value="Unassembled WGS sequence"/>
</dbReference>
<accession>A0AAN9YKW0</accession>
<keyword evidence="1" id="KW-0863">Zinc-finger</keyword>
<organism evidence="5 6">
    <name type="scientific">Diatrype stigma</name>
    <dbReference type="NCBI Taxonomy" id="117547"/>
    <lineage>
        <taxon>Eukaryota</taxon>
        <taxon>Fungi</taxon>
        <taxon>Dikarya</taxon>
        <taxon>Ascomycota</taxon>
        <taxon>Pezizomycotina</taxon>
        <taxon>Sordariomycetes</taxon>
        <taxon>Xylariomycetidae</taxon>
        <taxon>Xylariales</taxon>
        <taxon>Diatrypaceae</taxon>
        <taxon>Diatrype</taxon>
    </lineage>
</organism>
<dbReference type="PROSITE" id="PS50089">
    <property type="entry name" value="ZF_RING_2"/>
    <property type="match status" value="1"/>
</dbReference>
<dbReference type="Gene3D" id="3.30.40.10">
    <property type="entry name" value="Zinc/RING finger domain, C3HC4 (zinc finger)"/>
    <property type="match status" value="1"/>
</dbReference>
<feature type="domain" description="RING-type" evidence="3">
    <location>
        <begin position="220"/>
        <end position="270"/>
    </location>
</feature>
<dbReference type="InterPro" id="IPR007527">
    <property type="entry name" value="Znf_SWIM"/>
</dbReference>
<feature type="domain" description="SWIM-type" evidence="4">
    <location>
        <begin position="137"/>
        <end position="169"/>
    </location>
</feature>
<dbReference type="CDD" id="cd16494">
    <property type="entry name" value="RING-CH-C4HC3_ZSWM2"/>
    <property type="match status" value="1"/>
</dbReference>
<evidence type="ECO:0000256" key="2">
    <source>
        <dbReference type="SAM" id="MobiDB-lite"/>
    </source>
</evidence>
<evidence type="ECO:0000259" key="4">
    <source>
        <dbReference type="PROSITE" id="PS50966"/>
    </source>
</evidence>
<evidence type="ECO:0000256" key="1">
    <source>
        <dbReference type="PROSITE-ProRule" id="PRU00175"/>
    </source>
</evidence>
<dbReference type="InterPro" id="IPR013083">
    <property type="entry name" value="Znf_RING/FYVE/PHD"/>
</dbReference>
<dbReference type="SUPFAM" id="SSF57850">
    <property type="entry name" value="RING/U-box"/>
    <property type="match status" value="1"/>
</dbReference>
<keyword evidence="1" id="KW-0479">Metal-binding</keyword>
<dbReference type="PANTHER" id="PTHR21540:SF0">
    <property type="entry name" value="PHD FAMILY PROTEIN"/>
    <property type="match status" value="1"/>
</dbReference>
<keyword evidence="1" id="KW-0862">Zinc</keyword>
<dbReference type="GO" id="GO:0008270">
    <property type="term" value="F:zinc ion binding"/>
    <property type="evidence" value="ECO:0007669"/>
    <property type="project" value="UniProtKB-KW"/>
</dbReference>
<protein>
    <submittedName>
        <fullName evidence="5">Uncharacterized protein</fullName>
    </submittedName>
</protein>
<name>A0AAN9YKW0_9PEZI</name>
<dbReference type="AlphaFoldDB" id="A0AAN9YKW0"/>
<dbReference type="PANTHER" id="PTHR21540">
    <property type="entry name" value="RING FINGER AND SWIM DOMAIN-CONTAINING PROTEIN 2"/>
    <property type="match status" value="1"/>
</dbReference>
<dbReference type="PROSITE" id="PS50966">
    <property type="entry name" value="ZF_SWIM"/>
    <property type="match status" value="1"/>
</dbReference>
<feature type="compositionally biased region" description="Basic and acidic residues" evidence="2">
    <location>
        <begin position="47"/>
        <end position="62"/>
    </location>
</feature>
<dbReference type="GO" id="GO:0061630">
    <property type="term" value="F:ubiquitin protein ligase activity"/>
    <property type="evidence" value="ECO:0007669"/>
    <property type="project" value="InterPro"/>
</dbReference>
<keyword evidence="6" id="KW-1185">Reference proteome</keyword>
<dbReference type="InterPro" id="IPR001841">
    <property type="entry name" value="Znf_RING"/>
</dbReference>
<proteinExistence type="predicted"/>
<comment type="caution">
    <text evidence="5">The sequence shown here is derived from an EMBL/GenBank/DDBJ whole genome shotgun (WGS) entry which is preliminary data.</text>
</comment>
<evidence type="ECO:0000313" key="6">
    <source>
        <dbReference type="Proteomes" id="UP001320420"/>
    </source>
</evidence>
<dbReference type="Pfam" id="PF04434">
    <property type="entry name" value="SWIM"/>
    <property type="match status" value="1"/>
</dbReference>
<dbReference type="Pfam" id="PF13639">
    <property type="entry name" value="zf-RING_2"/>
    <property type="match status" value="1"/>
</dbReference>
<evidence type="ECO:0000313" key="5">
    <source>
        <dbReference type="EMBL" id="KAK7746552.1"/>
    </source>
</evidence>
<feature type="compositionally biased region" description="Low complexity" evidence="2">
    <location>
        <begin position="1"/>
        <end position="13"/>
    </location>
</feature>
<reference evidence="5 6" key="1">
    <citation type="submission" date="2024-02" db="EMBL/GenBank/DDBJ databases">
        <title>De novo assembly and annotation of 12 fungi associated with fruit tree decline syndrome in Ontario, Canada.</title>
        <authorList>
            <person name="Sulman M."/>
            <person name="Ellouze W."/>
            <person name="Ilyukhin E."/>
        </authorList>
    </citation>
    <scope>NUCLEOTIDE SEQUENCE [LARGE SCALE GENOMIC DNA]</scope>
    <source>
        <strain evidence="5 6">M11/M66-122</strain>
    </source>
</reference>